<dbReference type="AlphaFoldDB" id="A0A699J8N0"/>
<name>A0A699J8N0_TANCI</name>
<comment type="caution">
    <text evidence="1">The sequence shown here is derived from an EMBL/GenBank/DDBJ whole genome shotgun (WGS) entry which is preliminary data.</text>
</comment>
<proteinExistence type="predicted"/>
<protein>
    <submittedName>
        <fullName evidence="1">Uncharacterized protein</fullName>
    </submittedName>
</protein>
<organism evidence="1">
    <name type="scientific">Tanacetum cinerariifolium</name>
    <name type="common">Dalmatian daisy</name>
    <name type="synonym">Chrysanthemum cinerariifolium</name>
    <dbReference type="NCBI Taxonomy" id="118510"/>
    <lineage>
        <taxon>Eukaryota</taxon>
        <taxon>Viridiplantae</taxon>
        <taxon>Streptophyta</taxon>
        <taxon>Embryophyta</taxon>
        <taxon>Tracheophyta</taxon>
        <taxon>Spermatophyta</taxon>
        <taxon>Magnoliopsida</taxon>
        <taxon>eudicotyledons</taxon>
        <taxon>Gunneridae</taxon>
        <taxon>Pentapetalae</taxon>
        <taxon>asterids</taxon>
        <taxon>campanulids</taxon>
        <taxon>Asterales</taxon>
        <taxon>Asteraceae</taxon>
        <taxon>Asteroideae</taxon>
        <taxon>Anthemideae</taxon>
        <taxon>Anthemidinae</taxon>
        <taxon>Tanacetum</taxon>
    </lineage>
</organism>
<dbReference type="EMBL" id="BKCJ010379562">
    <property type="protein sequence ID" value="GFA16836.1"/>
    <property type="molecule type" value="Genomic_DNA"/>
</dbReference>
<accession>A0A699J8N0</accession>
<sequence length="98" mass="11346">MANENVLAPAPTRSDDQILLFAAWFWDTCMFEAKAGAYRFQLDKDWFKLDANLLREALEITPIDQAHQFMSPSSGAAIMNFVNQLDYHGKFILCQEWR</sequence>
<reference evidence="1" key="1">
    <citation type="journal article" date="2019" name="Sci. Rep.">
        <title>Draft genome of Tanacetum cinerariifolium, the natural source of mosquito coil.</title>
        <authorList>
            <person name="Yamashiro T."/>
            <person name="Shiraishi A."/>
            <person name="Satake H."/>
            <person name="Nakayama K."/>
        </authorList>
    </citation>
    <scope>NUCLEOTIDE SEQUENCE</scope>
</reference>
<evidence type="ECO:0000313" key="1">
    <source>
        <dbReference type="EMBL" id="GFA16836.1"/>
    </source>
</evidence>
<gene>
    <name evidence="1" type="ORF">Tci_588808</name>
</gene>